<reference evidence="2 3" key="1">
    <citation type="journal article" date="2018" name="Front. Plant Sci.">
        <title>Red Clover (Trifolium pratense) and Zigzag Clover (T. medium) - A Picture of Genomic Similarities and Differences.</title>
        <authorList>
            <person name="Dluhosova J."/>
            <person name="Istvanek J."/>
            <person name="Nedelnik J."/>
            <person name="Repkova J."/>
        </authorList>
    </citation>
    <scope>NUCLEOTIDE SEQUENCE [LARGE SCALE GENOMIC DNA]</scope>
    <source>
        <strain evidence="3">cv. 10/8</strain>
        <tissue evidence="2">Leaf</tissue>
    </source>
</reference>
<dbReference type="SUPFAM" id="SSF50249">
    <property type="entry name" value="Nucleic acid-binding proteins"/>
    <property type="match status" value="1"/>
</dbReference>
<sequence>MDSIMALCGKVSPLISLRPTRLDWCIKVRVIRMWTVRSSVMGGNVTEIHLILLDQEGKKIQAIVPAECVDRLVDVIGLVTNVHYEYADHYPGEGLCAVKCELSDKRSVPVLSVWEFCSSV</sequence>
<feature type="domain" description="Replication protein A 70 kDa DNA-binding subunit B/D first OB fold" evidence="1">
    <location>
        <begin position="13"/>
        <end position="76"/>
    </location>
</feature>
<proteinExistence type="predicted"/>
<dbReference type="Gene3D" id="2.40.50.140">
    <property type="entry name" value="Nucleic acid-binding proteins"/>
    <property type="match status" value="1"/>
</dbReference>
<dbReference type="Proteomes" id="UP000265520">
    <property type="component" value="Unassembled WGS sequence"/>
</dbReference>
<dbReference type="EMBL" id="LXQA010022187">
    <property type="protein sequence ID" value="MCH92228.1"/>
    <property type="molecule type" value="Genomic_DNA"/>
</dbReference>
<evidence type="ECO:0000313" key="3">
    <source>
        <dbReference type="Proteomes" id="UP000265520"/>
    </source>
</evidence>
<accession>A0A392MZU3</accession>
<dbReference type="InterPro" id="IPR012340">
    <property type="entry name" value="NA-bd_OB-fold"/>
</dbReference>
<protein>
    <submittedName>
        <fullName evidence="2">Fgenesh protein</fullName>
    </submittedName>
</protein>
<name>A0A392MZU3_9FABA</name>
<evidence type="ECO:0000259" key="1">
    <source>
        <dbReference type="Pfam" id="PF02721"/>
    </source>
</evidence>
<dbReference type="AlphaFoldDB" id="A0A392MZU3"/>
<keyword evidence="3" id="KW-1185">Reference proteome</keyword>
<dbReference type="InterPro" id="IPR003871">
    <property type="entry name" value="RFA1B/D_OB_1st"/>
</dbReference>
<dbReference type="Pfam" id="PF02721">
    <property type="entry name" value="DUF223"/>
    <property type="match status" value="1"/>
</dbReference>
<comment type="caution">
    <text evidence="2">The sequence shown here is derived from an EMBL/GenBank/DDBJ whole genome shotgun (WGS) entry which is preliminary data.</text>
</comment>
<evidence type="ECO:0000313" key="2">
    <source>
        <dbReference type="EMBL" id="MCH92228.1"/>
    </source>
</evidence>
<gene>
    <name evidence="2" type="ORF">A2U01_0013164</name>
</gene>
<organism evidence="2 3">
    <name type="scientific">Trifolium medium</name>
    <dbReference type="NCBI Taxonomy" id="97028"/>
    <lineage>
        <taxon>Eukaryota</taxon>
        <taxon>Viridiplantae</taxon>
        <taxon>Streptophyta</taxon>
        <taxon>Embryophyta</taxon>
        <taxon>Tracheophyta</taxon>
        <taxon>Spermatophyta</taxon>
        <taxon>Magnoliopsida</taxon>
        <taxon>eudicotyledons</taxon>
        <taxon>Gunneridae</taxon>
        <taxon>Pentapetalae</taxon>
        <taxon>rosids</taxon>
        <taxon>fabids</taxon>
        <taxon>Fabales</taxon>
        <taxon>Fabaceae</taxon>
        <taxon>Papilionoideae</taxon>
        <taxon>50 kb inversion clade</taxon>
        <taxon>NPAAA clade</taxon>
        <taxon>Hologalegina</taxon>
        <taxon>IRL clade</taxon>
        <taxon>Trifolieae</taxon>
        <taxon>Trifolium</taxon>
    </lineage>
</organism>